<name>A0ABU5ZRL7_9FLAO</name>
<evidence type="ECO:0000256" key="4">
    <source>
        <dbReference type="ARBA" id="ARBA00022692"/>
    </source>
</evidence>
<evidence type="ECO:0000313" key="14">
    <source>
        <dbReference type="EMBL" id="MEB3343891.1"/>
    </source>
</evidence>
<keyword evidence="7 10" id="KW-0472">Membrane</keyword>
<dbReference type="InterPro" id="IPR000531">
    <property type="entry name" value="Beta-barrel_TonB"/>
</dbReference>
<organism evidence="14 15">
    <name type="scientific">Aquimarina gracilis</name>
    <dbReference type="NCBI Taxonomy" id="874422"/>
    <lineage>
        <taxon>Bacteria</taxon>
        <taxon>Pseudomonadati</taxon>
        <taxon>Bacteroidota</taxon>
        <taxon>Flavobacteriia</taxon>
        <taxon>Flavobacteriales</taxon>
        <taxon>Flavobacteriaceae</taxon>
        <taxon>Aquimarina</taxon>
    </lineage>
</organism>
<keyword evidence="15" id="KW-1185">Reference proteome</keyword>
<comment type="caution">
    <text evidence="14">The sequence shown here is derived from an EMBL/GenBank/DDBJ whole genome shotgun (WGS) entry which is preliminary data.</text>
</comment>
<dbReference type="EMBL" id="JAYKLX010000001">
    <property type="protein sequence ID" value="MEB3343891.1"/>
    <property type="molecule type" value="Genomic_DNA"/>
</dbReference>
<protein>
    <submittedName>
        <fullName evidence="14">TonB-dependent receptor</fullName>
    </submittedName>
</protein>
<dbReference type="SUPFAM" id="SSF56935">
    <property type="entry name" value="Porins"/>
    <property type="match status" value="1"/>
</dbReference>
<proteinExistence type="inferred from homology"/>
<dbReference type="InterPro" id="IPR036942">
    <property type="entry name" value="Beta-barrel_TonB_sf"/>
</dbReference>
<dbReference type="InterPro" id="IPR037066">
    <property type="entry name" value="Plug_dom_sf"/>
</dbReference>
<feature type="domain" description="TonB-dependent receptor-like beta-barrel" evidence="12">
    <location>
        <begin position="378"/>
        <end position="732"/>
    </location>
</feature>
<feature type="domain" description="TonB-dependent receptor plug" evidence="13">
    <location>
        <begin position="98"/>
        <end position="199"/>
    </location>
</feature>
<dbReference type="Pfam" id="PF07715">
    <property type="entry name" value="Plug"/>
    <property type="match status" value="1"/>
</dbReference>
<dbReference type="Pfam" id="PF00593">
    <property type="entry name" value="TonB_dep_Rec_b-barrel"/>
    <property type="match status" value="1"/>
</dbReference>
<evidence type="ECO:0000256" key="1">
    <source>
        <dbReference type="ARBA" id="ARBA00004571"/>
    </source>
</evidence>
<evidence type="ECO:0000256" key="7">
    <source>
        <dbReference type="ARBA" id="ARBA00023136"/>
    </source>
</evidence>
<dbReference type="PANTHER" id="PTHR30069:SF29">
    <property type="entry name" value="HEMOGLOBIN AND HEMOGLOBIN-HAPTOGLOBIN-BINDING PROTEIN 1-RELATED"/>
    <property type="match status" value="1"/>
</dbReference>
<dbReference type="PROSITE" id="PS52016">
    <property type="entry name" value="TONB_DEPENDENT_REC_3"/>
    <property type="match status" value="1"/>
</dbReference>
<dbReference type="Proteomes" id="UP001327027">
    <property type="component" value="Unassembled WGS sequence"/>
</dbReference>
<keyword evidence="8 14" id="KW-0675">Receptor</keyword>
<sequence length="761" mass="85890">MQGVVLDQNSNPIPEASIRVVELNNVGTSSNFDGKFSIKLPKGKYTLQTSFIGFKTRLTSINTIVSSSFITIVLTESVEQLNDVIVKGKTEAQMIKEQAFEVEVLETKGLKNISVDINSLLNTVPGVVVRESGGLGSNFNFSLNGFSGNQVKFFIDGIPQDNLGTSLTFNNFPATLIERAELYKGVVPIYLGADALGGAVNIITNQKKQTFLDISYDVGSFNTHRAALNGSYFSKSGLAFKVISFFNYSDNDYTINQIDPKEEGIVVRDPLLGNPVDTLSSAKRFHDAYQSQMVQARLGLVDKIFADELFLGVTASSNNNEIQHGILPRTPFGEVKTEESVVSGSLIFKKDSVINLPLKLRIYGEIAEISSKVIDTFSNNYNWQGEIVERNDQTRGERGGDKTLFTFDDQRYLVNTSLQHTLDSHKTLYFNYTKNYLRRKGNDSFSTLRSPFEDPHIIDKNIFGLAFKVEALQKRWETTLFSKLFLASVAGLIEDEFDPNEATRFSNYKNTSQEWGHGIASSFEVYRNLKAKVSYEKTFRIPEGYELFGDGLLLKSNPFLMPEESQNINVGFLWGSTLGSFQIDADVNTFLRETKNLFFLLPEGVTARYINLAETRNTGIEGEVSIQHDNFYLSINSTYQYIIDAIQDVRVANRPYFFGNFRAGYTFQNLFPKKSRLSVSWNSLFTERFPFQSFTDGNPEDRFIVPQQLSHNLQLGYSIEDKYNISIQARNITDARVFDNIAVQKPGRAFFVKLRYFLKNK</sequence>
<dbReference type="SUPFAM" id="SSF49464">
    <property type="entry name" value="Carboxypeptidase regulatory domain-like"/>
    <property type="match status" value="1"/>
</dbReference>
<evidence type="ECO:0000259" key="13">
    <source>
        <dbReference type="Pfam" id="PF07715"/>
    </source>
</evidence>
<keyword evidence="5" id="KW-0732">Signal</keyword>
<comment type="subcellular location">
    <subcellularLocation>
        <location evidence="1 10">Cell outer membrane</location>
        <topology evidence="1 10">Multi-pass membrane protein</topology>
    </subcellularLocation>
</comment>
<dbReference type="Pfam" id="PF13715">
    <property type="entry name" value="CarbopepD_reg_2"/>
    <property type="match status" value="1"/>
</dbReference>
<dbReference type="Gene3D" id="2.170.130.10">
    <property type="entry name" value="TonB-dependent receptor, plug domain"/>
    <property type="match status" value="1"/>
</dbReference>
<reference evidence="14 15" key="1">
    <citation type="journal article" date="2013" name="Int. J. Syst. Evol. Microbiol.">
        <title>Aquimarina gracilis sp. nov., isolated from the gut microflora of a mussel, Mytilus coruscus, and emended description of Aquimarina spongiae.</title>
        <authorList>
            <person name="Park S.C."/>
            <person name="Choe H.N."/>
            <person name="Baik K.S."/>
            <person name="Seong C.N."/>
        </authorList>
    </citation>
    <scope>NUCLEOTIDE SEQUENCE [LARGE SCALE GENOMIC DNA]</scope>
    <source>
        <strain evidence="14 15">PSC32</strain>
    </source>
</reference>
<evidence type="ECO:0000256" key="3">
    <source>
        <dbReference type="ARBA" id="ARBA00022452"/>
    </source>
</evidence>
<comment type="similarity">
    <text evidence="10 11">Belongs to the TonB-dependent receptor family.</text>
</comment>
<dbReference type="InterPro" id="IPR008969">
    <property type="entry name" value="CarboxyPept-like_regulatory"/>
</dbReference>
<keyword evidence="4 10" id="KW-0812">Transmembrane</keyword>
<evidence type="ECO:0000256" key="8">
    <source>
        <dbReference type="ARBA" id="ARBA00023170"/>
    </source>
</evidence>
<gene>
    <name evidence="14" type="ORF">U6A24_00380</name>
</gene>
<dbReference type="Gene3D" id="2.60.40.1120">
    <property type="entry name" value="Carboxypeptidase-like, regulatory domain"/>
    <property type="match status" value="1"/>
</dbReference>
<dbReference type="InterPro" id="IPR039426">
    <property type="entry name" value="TonB-dep_rcpt-like"/>
</dbReference>
<dbReference type="PANTHER" id="PTHR30069">
    <property type="entry name" value="TONB-DEPENDENT OUTER MEMBRANE RECEPTOR"/>
    <property type="match status" value="1"/>
</dbReference>
<keyword evidence="2 10" id="KW-0813">Transport</keyword>
<dbReference type="Gene3D" id="2.40.170.20">
    <property type="entry name" value="TonB-dependent receptor, beta-barrel domain"/>
    <property type="match status" value="1"/>
</dbReference>
<keyword evidence="3 10" id="KW-1134">Transmembrane beta strand</keyword>
<evidence type="ECO:0000256" key="9">
    <source>
        <dbReference type="ARBA" id="ARBA00023237"/>
    </source>
</evidence>
<keyword evidence="9 10" id="KW-0998">Cell outer membrane</keyword>
<evidence type="ECO:0000256" key="2">
    <source>
        <dbReference type="ARBA" id="ARBA00022448"/>
    </source>
</evidence>
<evidence type="ECO:0000256" key="10">
    <source>
        <dbReference type="PROSITE-ProRule" id="PRU01360"/>
    </source>
</evidence>
<dbReference type="RefSeq" id="WP_324177945.1">
    <property type="nucleotide sequence ID" value="NZ_BAABAW010000001.1"/>
</dbReference>
<evidence type="ECO:0000259" key="12">
    <source>
        <dbReference type="Pfam" id="PF00593"/>
    </source>
</evidence>
<evidence type="ECO:0000256" key="6">
    <source>
        <dbReference type="ARBA" id="ARBA00023077"/>
    </source>
</evidence>
<keyword evidence="6 11" id="KW-0798">TonB box</keyword>
<evidence type="ECO:0000256" key="11">
    <source>
        <dbReference type="RuleBase" id="RU003357"/>
    </source>
</evidence>
<evidence type="ECO:0000256" key="5">
    <source>
        <dbReference type="ARBA" id="ARBA00022729"/>
    </source>
</evidence>
<evidence type="ECO:0000313" key="15">
    <source>
        <dbReference type="Proteomes" id="UP001327027"/>
    </source>
</evidence>
<dbReference type="InterPro" id="IPR012910">
    <property type="entry name" value="Plug_dom"/>
</dbReference>
<accession>A0ABU5ZRL7</accession>